<dbReference type="PRINTS" id="PR00449">
    <property type="entry name" value="RASTRNSFRMNG"/>
</dbReference>
<feature type="compositionally biased region" description="Acidic residues" evidence="1">
    <location>
        <begin position="1"/>
        <end position="11"/>
    </location>
</feature>
<evidence type="ECO:0000313" key="2">
    <source>
        <dbReference type="Proteomes" id="UP000887565"/>
    </source>
</evidence>
<reference evidence="3" key="1">
    <citation type="submission" date="2022-11" db="UniProtKB">
        <authorList>
            <consortium name="WormBaseParasite"/>
        </authorList>
    </citation>
    <scope>IDENTIFICATION</scope>
</reference>
<dbReference type="Proteomes" id="UP000887565">
    <property type="component" value="Unplaced"/>
</dbReference>
<name>A0A915KMM1_ROMCU</name>
<dbReference type="Pfam" id="PF00071">
    <property type="entry name" value="Ras"/>
    <property type="match status" value="1"/>
</dbReference>
<proteinExistence type="predicted"/>
<dbReference type="InterPro" id="IPR027417">
    <property type="entry name" value="P-loop_NTPase"/>
</dbReference>
<dbReference type="InterPro" id="IPR001806">
    <property type="entry name" value="Small_GTPase"/>
</dbReference>
<dbReference type="AlphaFoldDB" id="A0A915KMM1"/>
<organism evidence="2 3">
    <name type="scientific">Romanomermis culicivorax</name>
    <name type="common">Nematode worm</name>
    <dbReference type="NCBI Taxonomy" id="13658"/>
    <lineage>
        <taxon>Eukaryota</taxon>
        <taxon>Metazoa</taxon>
        <taxon>Ecdysozoa</taxon>
        <taxon>Nematoda</taxon>
        <taxon>Enoplea</taxon>
        <taxon>Dorylaimia</taxon>
        <taxon>Mermithida</taxon>
        <taxon>Mermithoidea</taxon>
        <taxon>Mermithidae</taxon>
        <taxon>Romanomermis</taxon>
    </lineage>
</organism>
<sequence length="97" mass="10541">MTTESSDDEEPGNCATAGSSDADDPLITRSLKIVVVGDSTSGKTSLCCRLAQDSFGKMYRQTAGLDFYVDHQELQGQTNQLSAMVNEDQCEYMECCP</sequence>
<evidence type="ECO:0000313" key="3">
    <source>
        <dbReference type="WBParaSite" id="nRc.2.0.1.t39284-RA"/>
    </source>
</evidence>
<dbReference type="GO" id="GO:0005525">
    <property type="term" value="F:GTP binding"/>
    <property type="evidence" value="ECO:0007669"/>
    <property type="project" value="InterPro"/>
</dbReference>
<dbReference type="GO" id="GO:0003924">
    <property type="term" value="F:GTPase activity"/>
    <property type="evidence" value="ECO:0007669"/>
    <property type="project" value="InterPro"/>
</dbReference>
<feature type="region of interest" description="Disordered" evidence="1">
    <location>
        <begin position="1"/>
        <end position="22"/>
    </location>
</feature>
<protein>
    <submittedName>
        <fullName evidence="3">Uncharacterized protein</fullName>
    </submittedName>
</protein>
<dbReference type="SUPFAM" id="SSF52540">
    <property type="entry name" value="P-loop containing nucleoside triphosphate hydrolases"/>
    <property type="match status" value="1"/>
</dbReference>
<evidence type="ECO:0000256" key="1">
    <source>
        <dbReference type="SAM" id="MobiDB-lite"/>
    </source>
</evidence>
<keyword evidence="2" id="KW-1185">Reference proteome</keyword>
<accession>A0A915KMM1</accession>
<dbReference type="Gene3D" id="3.40.50.300">
    <property type="entry name" value="P-loop containing nucleotide triphosphate hydrolases"/>
    <property type="match status" value="1"/>
</dbReference>
<dbReference type="WBParaSite" id="nRc.2.0.1.t39284-RA">
    <property type="protein sequence ID" value="nRc.2.0.1.t39284-RA"/>
    <property type="gene ID" value="nRc.2.0.1.g39284"/>
</dbReference>